<proteinExistence type="predicted"/>
<name>A0ABV7HT07_9GAMM</name>
<organism evidence="5 6">
    <name type="scientific">Gilvimarinus japonicus</name>
    <dbReference type="NCBI Taxonomy" id="1796469"/>
    <lineage>
        <taxon>Bacteria</taxon>
        <taxon>Pseudomonadati</taxon>
        <taxon>Pseudomonadota</taxon>
        <taxon>Gammaproteobacteria</taxon>
        <taxon>Cellvibrionales</taxon>
        <taxon>Cellvibrionaceae</taxon>
        <taxon>Gilvimarinus</taxon>
    </lineage>
</organism>
<dbReference type="InterPro" id="IPR051842">
    <property type="entry name" value="uS12_prolyl_hydroxylase"/>
</dbReference>
<dbReference type="Proteomes" id="UP001595548">
    <property type="component" value="Unassembled WGS sequence"/>
</dbReference>
<evidence type="ECO:0000256" key="3">
    <source>
        <dbReference type="ARBA" id="ARBA00023002"/>
    </source>
</evidence>
<feature type="domain" description="Prolyl 4-hydroxylase alpha subunit" evidence="4">
    <location>
        <begin position="32"/>
        <end position="226"/>
    </location>
</feature>
<evidence type="ECO:0000313" key="5">
    <source>
        <dbReference type="EMBL" id="MFC3155695.1"/>
    </source>
</evidence>
<dbReference type="InterPro" id="IPR006620">
    <property type="entry name" value="Pro_4_hyd_alph"/>
</dbReference>
<dbReference type="PANTHER" id="PTHR12117">
    <property type="entry name" value="HISTONE ACETYLTRANSFERASE COMPLEX"/>
    <property type="match status" value="1"/>
</dbReference>
<comment type="cofactor">
    <cofactor evidence="1">
        <name>L-ascorbate</name>
        <dbReference type="ChEBI" id="CHEBI:38290"/>
    </cofactor>
</comment>
<evidence type="ECO:0000313" key="6">
    <source>
        <dbReference type="Proteomes" id="UP001595548"/>
    </source>
</evidence>
<evidence type="ECO:0000256" key="2">
    <source>
        <dbReference type="ARBA" id="ARBA00022964"/>
    </source>
</evidence>
<dbReference type="Gene3D" id="2.60.120.620">
    <property type="entry name" value="q2cbj1_9rhob like domain"/>
    <property type="match status" value="1"/>
</dbReference>
<sequence length="323" mass="37469">MSEPVKAPDILSETTRSATESLADQFSHAKPFRHLVIDNFFTPEFCQSLLDKFPGFDDKHARDENGNIGRKATYDRVRSLGTPYVTLDDTVKSPDFLAWVSQITGIPELLYDPNYFGGGTHENRHGQDLDPHVDFNKHPTSGHYRRLNLIVYLNHEWQDDWGGAIEFHKNPRLEPEQNDITKVTPLFNRCVIFETTFWSWHGFERINLPEGDSDSRSRKSVALYFYSAERPKEEMVKPHSTIYVERPLPEHIQPGHTLSDDDYQRIKVLLTRRDQHLERLYNNISSLTAHAEGLEHRLNSQTGASGDPRWKRFARRIKAKLMD</sequence>
<dbReference type="Pfam" id="PF13640">
    <property type="entry name" value="2OG-FeII_Oxy_3"/>
    <property type="match status" value="1"/>
</dbReference>
<dbReference type="SUPFAM" id="SSF51197">
    <property type="entry name" value="Clavaminate synthase-like"/>
    <property type="match status" value="1"/>
</dbReference>
<dbReference type="SMART" id="SM00702">
    <property type="entry name" value="P4Hc"/>
    <property type="match status" value="1"/>
</dbReference>
<comment type="caution">
    <text evidence="5">The sequence shown here is derived from an EMBL/GenBank/DDBJ whole genome shotgun (WGS) entry which is preliminary data.</text>
</comment>
<reference evidence="6" key="1">
    <citation type="journal article" date="2019" name="Int. J. Syst. Evol. Microbiol.">
        <title>The Global Catalogue of Microorganisms (GCM) 10K type strain sequencing project: providing services to taxonomists for standard genome sequencing and annotation.</title>
        <authorList>
            <consortium name="The Broad Institute Genomics Platform"/>
            <consortium name="The Broad Institute Genome Sequencing Center for Infectious Disease"/>
            <person name="Wu L."/>
            <person name="Ma J."/>
        </authorList>
    </citation>
    <scope>NUCLEOTIDE SEQUENCE [LARGE SCALE GENOMIC DNA]</scope>
    <source>
        <strain evidence="6">KCTC 52141</strain>
    </source>
</reference>
<accession>A0ABV7HT07</accession>
<protein>
    <submittedName>
        <fullName evidence="5">2OG-Fe(II) oxygenase</fullName>
    </submittedName>
</protein>
<keyword evidence="6" id="KW-1185">Reference proteome</keyword>
<dbReference type="RefSeq" id="WP_382416534.1">
    <property type="nucleotide sequence ID" value="NZ_AP031500.1"/>
</dbReference>
<dbReference type="InterPro" id="IPR044862">
    <property type="entry name" value="Pro_4_hyd_alph_FE2OG_OXY"/>
</dbReference>
<keyword evidence="3" id="KW-0560">Oxidoreductase</keyword>
<dbReference type="PANTHER" id="PTHR12117:SF0">
    <property type="entry name" value="PROLYL 3-HYDROXYLASE OGFOD1"/>
    <property type="match status" value="1"/>
</dbReference>
<evidence type="ECO:0000256" key="1">
    <source>
        <dbReference type="ARBA" id="ARBA00001961"/>
    </source>
</evidence>
<keyword evidence="2" id="KW-0223">Dioxygenase</keyword>
<gene>
    <name evidence="5" type="ORF">ACFOEB_10830</name>
</gene>
<evidence type="ECO:0000259" key="4">
    <source>
        <dbReference type="SMART" id="SM00702"/>
    </source>
</evidence>
<dbReference type="EMBL" id="JBHRTL010000006">
    <property type="protein sequence ID" value="MFC3155695.1"/>
    <property type="molecule type" value="Genomic_DNA"/>
</dbReference>